<dbReference type="InterPro" id="IPR050471">
    <property type="entry name" value="AB_hydrolase"/>
</dbReference>
<keyword evidence="2" id="KW-0378">Hydrolase</keyword>
<dbReference type="EC" id="3.1.1.95" evidence="2"/>
<dbReference type="SUPFAM" id="SSF53474">
    <property type="entry name" value="alpha/beta-Hydrolases"/>
    <property type="match status" value="1"/>
</dbReference>
<dbReference type="PANTHER" id="PTHR43433:SF5">
    <property type="entry name" value="AB HYDROLASE-1 DOMAIN-CONTAINING PROTEIN"/>
    <property type="match status" value="1"/>
</dbReference>
<feature type="domain" description="AB hydrolase-1" evidence="1">
    <location>
        <begin position="22"/>
        <end position="273"/>
    </location>
</feature>
<organism evidence="2 3">
    <name type="scientific">Sporomusa acidovorans (strain ATCC 49682 / DSM 3132 / Mol)</name>
    <dbReference type="NCBI Taxonomy" id="1123286"/>
    <lineage>
        <taxon>Bacteria</taxon>
        <taxon>Bacillati</taxon>
        <taxon>Bacillota</taxon>
        <taxon>Negativicutes</taxon>
        <taxon>Selenomonadales</taxon>
        <taxon>Sporomusaceae</taxon>
        <taxon>Sporomusa</taxon>
    </lineage>
</organism>
<dbReference type="PRINTS" id="PR00111">
    <property type="entry name" value="ABHYDROLASE"/>
</dbReference>
<evidence type="ECO:0000313" key="2">
    <source>
        <dbReference type="EMBL" id="XFO73450.1"/>
    </source>
</evidence>
<dbReference type="PANTHER" id="PTHR43433">
    <property type="entry name" value="HYDROLASE, ALPHA/BETA FOLD FAMILY PROTEIN"/>
    <property type="match status" value="1"/>
</dbReference>
<dbReference type="Proteomes" id="UP000216052">
    <property type="component" value="Chromosome"/>
</dbReference>
<protein>
    <submittedName>
        <fullName evidence="2">Aclacinomycin methylesterase RdmC</fullName>
        <ecNumber evidence="2">3.1.1.95</ecNumber>
    </submittedName>
</protein>
<proteinExistence type="predicted"/>
<accession>A0ABZ3J5T8</accession>
<evidence type="ECO:0000259" key="1">
    <source>
        <dbReference type="Pfam" id="PF00561"/>
    </source>
</evidence>
<dbReference type="GO" id="GO:0102530">
    <property type="term" value="F:aclacinomycin T methylesterase activity"/>
    <property type="evidence" value="ECO:0007669"/>
    <property type="project" value="UniProtKB-EC"/>
</dbReference>
<sequence length="304" mass="33106">MPNVTANRIQIEYDTFGDRSSPALLLIAGNGAQLLFWDAEFCELLAKTGLFVIRFDNRDAGLSTKFDETGVPDIMAAIKAAMEGKDVAAAYSLDDMADDCVGLLDALHIEKAHICGASMGGMIAQVVSYRHPQHVLSLISIMSNTGNPHLPQGKPDAIAAVVAPPPTERTAYIEHNINVWRKIWSPGFPFEEKRARTYLEKSYDRSYYPQGMARQNMAILSRGDRTAALSSIKAPTLVIHGSGDPLIPVEAGKDTAHVIPGADLLIIDGMGHDLPTGVWPEIVTAISRHIEQARLRSPQRSNNL</sequence>
<dbReference type="InterPro" id="IPR029058">
    <property type="entry name" value="AB_hydrolase_fold"/>
</dbReference>
<keyword evidence="3" id="KW-1185">Reference proteome</keyword>
<dbReference type="Pfam" id="PF00561">
    <property type="entry name" value="Abhydrolase_1"/>
    <property type="match status" value="1"/>
</dbReference>
<dbReference type="EMBL" id="CP155571">
    <property type="protein sequence ID" value="XFO73450.1"/>
    <property type="molecule type" value="Genomic_DNA"/>
</dbReference>
<dbReference type="RefSeq" id="WP_093796268.1">
    <property type="nucleotide sequence ID" value="NZ_CP155571.1"/>
</dbReference>
<dbReference type="Gene3D" id="3.40.50.1820">
    <property type="entry name" value="alpha/beta hydrolase"/>
    <property type="match status" value="1"/>
</dbReference>
<reference evidence="2" key="1">
    <citation type="submission" date="2024-05" db="EMBL/GenBank/DDBJ databases">
        <title>Isolation and characterization of Sporomusa carbonis sp. nov., a carboxydotrophic hydrogenogen in the genus of Sporomusa isolated from a charcoal burning pile.</title>
        <authorList>
            <person name="Boeer T."/>
            <person name="Rosenbaum F."/>
            <person name="Eysell L."/>
            <person name="Mueller V."/>
            <person name="Daniel R."/>
            <person name="Poehlein A."/>
        </authorList>
    </citation>
    <scope>NUCLEOTIDE SEQUENCE [LARGE SCALE GENOMIC DNA]</scope>
    <source>
        <strain evidence="2">DSM 3132</strain>
    </source>
</reference>
<gene>
    <name evidence="2" type="primary">rdmC</name>
    <name evidence="2" type="ORF">SPACI_035490</name>
</gene>
<dbReference type="InterPro" id="IPR000073">
    <property type="entry name" value="AB_hydrolase_1"/>
</dbReference>
<name>A0ABZ3J5T8_SPOA4</name>
<evidence type="ECO:0000313" key="3">
    <source>
        <dbReference type="Proteomes" id="UP000216052"/>
    </source>
</evidence>